<dbReference type="PANTHER" id="PTHR19300:SF57">
    <property type="entry name" value="BETA-1,4-N-ACETYLGALACTOSAMINYLTRANSFERASE"/>
    <property type="match status" value="1"/>
</dbReference>
<evidence type="ECO:0000259" key="1">
    <source>
        <dbReference type="Pfam" id="PF13733"/>
    </source>
</evidence>
<proteinExistence type="predicted"/>
<dbReference type="SUPFAM" id="SSF53448">
    <property type="entry name" value="Nucleotide-diphospho-sugar transferases"/>
    <property type="match status" value="1"/>
</dbReference>
<name>A0ABQ9Z2V0_9CRUS</name>
<reference evidence="2 3" key="1">
    <citation type="journal article" date="2023" name="Nucleic Acids Res.">
        <title>The hologenome of Daphnia magna reveals possible DNA methylation and microbiome-mediated evolution of the host genome.</title>
        <authorList>
            <person name="Chaturvedi A."/>
            <person name="Li X."/>
            <person name="Dhandapani V."/>
            <person name="Marshall H."/>
            <person name="Kissane S."/>
            <person name="Cuenca-Cambronero M."/>
            <person name="Asole G."/>
            <person name="Calvet F."/>
            <person name="Ruiz-Romero M."/>
            <person name="Marangio P."/>
            <person name="Guigo R."/>
            <person name="Rago D."/>
            <person name="Mirbahai L."/>
            <person name="Eastwood N."/>
            <person name="Colbourne J.K."/>
            <person name="Zhou J."/>
            <person name="Mallon E."/>
            <person name="Orsini L."/>
        </authorList>
    </citation>
    <scope>NUCLEOTIDE SEQUENCE [LARGE SCALE GENOMIC DNA]</scope>
    <source>
        <strain evidence="2">LRV0_1</strain>
    </source>
</reference>
<sequence>MCPLISPLLVGWIDVSKAVNYIRMEQKATTTNKLRKATTLRPGGKYQPSDCQSRNKVAIVVPYRERRDHLTIFLSFMHPFLQRQQLEYTIFVVEQSVCILADAYCYKRQLRNKRSSFYDLWCESSMPIH</sequence>
<evidence type="ECO:0000313" key="3">
    <source>
        <dbReference type="Proteomes" id="UP001234178"/>
    </source>
</evidence>
<keyword evidence="3" id="KW-1185">Reference proteome</keyword>
<protein>
    <recommendedName>
        <fullName evidence="1">Galactosyltransferase N-terminal domain-containing protein</fullName>
    </recommendedName>
</protein>
<feature type="domain" description="Galactosyltransferase N-terminal" evidence="1">
    <location>
        <begin position="2"/>
        <end position="96"/>
    </location>
</feature>
<dbReference type="Gene3D" id="3.90.550.10">
    <property type="entry name" value="Spore Coat Polysaccharide Biosynthesis Protein SpsA, Chain A"/>
    <property type="match status" value="1"/>
</dbReference>
<dbReference type="EMBL" id="JAOYFB010000002">
    <property type="protein sequence ID" value="KAK4007164.1"/>
    <property type="molecule type" value="Genomic_DNA"/>
</dbReference>
<dbReference type="PANTHER" id="PTHR19300">
    <property type="entry name" value="BETA-1,4-GALACTOSYLTRANSFERASE"/>
    <property type="match status" value="1"/>
</dbReference>
<dbReference type="InterPro" id="IPR003859">
    <property type="entry name" value="Galactosyl_T"/>
</dbReference>
<evidence type="ECO:0000313" key="2">
    <source>
        <dbReference type="EMBL" id="KAK4007164.1"/>
    </source>
</evidence>
<dbReference type="InterPro" id="IPR029044">
    <property type="entry name" value="Nucleotide-diphossugar_trans"/>
</dbReference>
<dbReference type="Pfam" id="PF13733">
    <property type="entry name" value="Glyco_transf_7N"/>
    <property type="match status" value="1"/>
</dbReference>
<accession>A0ABQ9Z2V0</accession>
<gene>
    <name evidence="2" type="ORF">OUZ56_012326</name>
</gene>
<comment type="caution">
    <text evidence="2">The sequence shown here is derived from an EMBL/GenBank/DDBJ whole genome shotgun (WGS) entry which is preliminary data.</text>
</comment>
<dbReference type="Proteomes" id="UP001234178">
    <property type="component" value="Unassembled WGS sequence"/>
</dbReference>
<organism evidence="2 3">
    <name type="scientific">Daphnia magna</name>
    <dbReference type="NCBI Taxonomy" id="35525"/>
    <lineage>
        <taxon>Eukaryota</taxon>
        <taxon>Metazoa</taxon>
        <taxon>Ecdysozoa</taxon>
        <taxon>Arthropoda</taxon>
        <taxon>Crustacea</taxon>
        <taxon>Branchiopoda</taxon>
        <taxon>Diplostraca</taxon>
        <taxon>Cladocera</taxon>
        <taxon>Anomopoda</taxon>
        <taxon>Daphniidae</taxon>
        <taxon>Daphnia</taxon>
    </lineage>
</organism>
<dbReference type="InterPro" id="IPR027995">
    <property type="entry name" value="Galactosyl_T_N"/>
</dbReference>